<dbReference type="PANTHER" id="PTHR33048:SF19">
    <property type="entry name" value="MEMBRANE PROTEIN PTH11-LIKE, PUTATIVE (AFU_ORTHOLOGUE AFUA_1G14080)-RELATED"/>
    <property type="match status" value="1"/>
</dbReference>
<feature type="compositionally biased region" description="Polar residues" evidence="6">
    <location>
        <begin position="368"/>
        <end position="377"/>
    </location>
</feature>
<evidence type="ECO:0000313" key="10">
    <source>
        <dbReference type="Proteomes" id="UP000039046"/>
    </source>
</evidence>
<feature type="domain" description="Rhodopsin" evidence="8">
    <location>
        <begin position="36"/>
        <end position="276"/>
    </location>
</feature>
<comment type="subcellular location">
    <subcellularLocation>
        <location evidence="1">Membrane</location>
        <topology evidence="1">Multi-pass membrane protein</topology>
    </subcellularLocation>
</comment>
<dbReference type="AlphaFoldDB" id="A0A0A1T2P1"/>
<feature type="transmembrane region" description="Helical" evidence="7">
    <location>
        <begin position="136"/>
        <end position="156"/>
    </location>
</feature>
<dbReference type="PANTHER" id="PTHR33048">
    <property type="entry name" value="PTH11-LIKE INTEGRAL MEMBRANE PROTEIN (AFU_ORTHOLOGUE AFUA_5G11245)"/>
    <property type="match status" value="1"/>
</dbReference>
<evidence type="ECO:0000256" key="2">
    <source>
        <dbReference type="ARBA" id="ARBA00022692"/>
    </source>
</evidence>
<accession>A0A0A1T2P1</accession>
<keyword evidence="3 7" id="KW-1133">Transmembrane helix</keyword>
<feature type="region of interest" description="Disordered" evidence="6">
    <location>
        <begin position="286"/>
        <end position="322"/>
    </location>
</feature>
<dbReference type="InterPro" id="IPR052337">
    <property type="entry name" value="SAT4-like"/>
</dbReference>
<dbReference type="GO" id="GO:0016020">
    <property type="term" value="C:membrane"/>
    <property type="evidence" value="ECO:0007669"/>
    <property type="project" value="UniProtKB-SubCell"/>
</dbReference>
<evidence type="ECO:0000256" key="4">
    <source>
        <dbReference type="ARBA" id="ARBA00023136"/>
    </source>
</evidence>
<feature type="transmembrane region" description="Helical" evidence="7">
    <location>
        <begin position="54"/>
        <end position="76"/>
    </location>
</feature>
<evidence type="ECO:0000256" key="6">
    <source>
        <dbReference type="SAM" id="MobiDB-lite"/>
    </source>
</evidence>
<keyword evidence="2 7" id="KW-0812">Transmembrane</keyword>
<dbReference type="Proteomes" id="UP000039046">
    <property type="component" value="Unassembled WGS sequence"/>
</dbReference>
<evidence type="ECO:0000256" key="1">
    <source>
        <dbReference type="ARBA" id="ARBA00004141"/>
    </source>
</evidence>
<evidence type="ECO:0000313" key="9">
    <source>
        <dbReference type="EMBL" id="CEJ80370.1"/>
    </source>
</evidence>
<name>A0A0A1T2P1_9HYPO</name>
<evidence type="ECO:0000259" key="8">
    <source>
        <dbReference type="Pfam" id="PF20684"/>
    </source>
</evidence>
<feature type="transmembrane region" description="Helical" evidence="7">
    <location>
        <begin position="219"/>
        <end position="239"/>
    </location>
</feature>
<keyword evidence="4 7" id="KW-0472">Membrane</keyword>
<reference evidence="9 10" key="1">
    <citation type="journal article" date="2015" name="Genome Announc.">
        <title>Draft Genome Sequence and Gene Annotation of the Entomopathogenic Fungus Verticillium hemipterigenum.</title>
        <authorList>
            <person name="Horn F."/>
            <person name="Habel A."/>
            <person name="Scharf D.H."/>
            <person name="Dworschak J."/>
            <person name="Brakhage A.A."/>
            <person name="Guthke R."/>
            <person name="Hertweck C."/>
            <person name="Linde J."/>
        </authorList>
    </citation>
    <scope>NUCLEOTIDE SEQUENCE [LARGE SCALE GENOMIC DNA]</scope>
</reference>
<comment type="similarity">
    <text evidence="5">Belongs to the SAT4 family.</text>
</comment>
<dbReference type="InterPro" id="IPR049326">
    <property type="entry name" value="Rhodopsin_dom_fungi"/>
</dbReference>
<gene>
    <name evidence="9" type="ORF">VHEMI00555</name>
</gene>
<feature type="transmembrane region" description="Helical" evidence="7">
    <location>
        <begin position="183"/>
        <end position="207"/>
    </location>
</feature>
<feature type="region of interest" description="Disordered" evidence="6">
    <location>
        <begin position="336"/>
        <end position="405"/>
    </location>
</feature>
<dbReference type="HOGENOM" id="CLU_019101_1_1_1"/>
<evidence type="ECO:0000256" key="7">
    <source>
        <dbReference type="SAM" id="Phobius"/>
    </source>
</evidence>
<proteinExistence type="inferred from homology"/>
<protein>
    <recommendedName>
        <fullName evidence="8">Rhodopsin domain-containing protein</fullName>
    </recommendedName>
</protein>
<dbReference type="OrthoDB" id="5398233at2759"/>
<dbReference type="EMBL" id="CDHN01000001">
    <property type="protein sequence ID" value="CEJ80370.1"/>
    <property type="molecule type" value="Genomic_DNA"/>
</dbReference>
<keyword evidence="10" id="KW-1185">Reference proteome</keyword>
<evidence type="ECO:0000256" key="3">
    <source>
        <dbReference type="ARBA" id="ARBA00022989"/>
    </source>
</evidence>
<feature type="transmembrane region" description="Helical" evidence="7">
    <location>
        <begin position="254"/>
        <end position="276"/>
    </location>
</feature>
<sequence>MSLYSSPPSAVPFSEAKPTLLVSWWITIFCTCLILLRLAGRYIRVEKLFLEDQIAALALVPLYVRMACVHIVLVFGTNNARLDGLDPQSDEAQHRILGSRMVLASRIFYAGTLWTLKFTTLEFLNRLAGASMKKVYLRQIFFLRYALVASFIAVIISDLAECQPIGKLWQVLPDPGPQCRQGFAQLLTMGISSAIIDVILIAFPVPIVLSTRIPTKRKFLLVLLFFFGFVTVAITVYRIPNIIQRQGDQVYRSMWASIELFAATIVANLVALGSFLRDSGAKKQKFRHDYGSSGNTSSHRHGPILTGEWDDSKGNGKSQYSDWNDRTVASELLASKDVESNSHSSSPGADRGHSPTESQHSLLHRHSINTTATQGQTPGDGDGAHQSLTTPGRVLVAGRSGLHRR</sequence>
<dbReference type="Pfam" id="PF20684">
    <property type="entry name" value="Fung_rhodopsin"/>
    <property type="match status" value="1"/>
</dbReference>
<feature type="transmembrane region" description="Helical" evidence="7">
    <location>
        <begin position="20"/>
        <end position="42"/>
    </location>
</feature>
<organism evidence="9 10">
    <name type="scientific">[Torrubiella] hemipterigena</name>
    <dbReference type="NCBI Taxonomy" id="1531966"/>
    <lineage>
        <taxon>Eukaryota</taxon>
        <taxon>Fungi</taxon>
        <taxon>Dikarya</taxon>
        <taxon>Ascomycota</taxon>
        <taxon>Pezizomycotina</taxon>
        <taxon>Sordariomycetes</taxon>
        <taxon>Hypocreomycetidae</taxon>
        <taxon>Hypocreales</taxon>
        <taxon>Clavicipitaceae</taxon>
        <taxon>Clavicipitaceae incertae sedis</taxon>
        <taxon>'Torrubiella' clade</taxon>
    </lineage>
</organism>
<evidence type="ECO:0000256" key="5">
    <source>
        <dbReference type="ARBA" id="ARBA00038359"/>
    </source>
</evidence>